<feature type="domain" description="PASTA" evidence="1">
    <location>
        <begin position="126"/>
        <end position="199"/>
    </location>
</feature>
<dbReference type="InterPro" id="IPR005543">
    <property type="entry name" value="PASTA_dom"/>
</dbReference>
<accession>A0ABZ2SN83</accession>
<protein>
    <recommendedName>
        <fullName evidence="1">PASTA domain-containing protein</fullName>
    </recommendedName>
</protein>
<evidence type="ECO:0000313" key="3">
    <source>
        <dbReference type="Proteomes" id="UP000664701"/>
    </source>
</evidence>
<dbReference type="Gene3D" id="3.30.10.20">
    <property type="match status" value="1"/>
</dbReference>
<evidence type="ECO:0000259" key="1">
    <source>
        <dbReference type="SMART" id="SM00740"/>
    </source>
</evidence>
<dbReference type="EMBL" id="CP147251">
    <property type="protein sequence ID" value="WYJ75831.1"/>
    <property type="molecule type" value="Genomic_DNA"/>
</dbReference>
<name>A0ABZ2SN83_9ENTE</name>
<dbReference type="Proteomes" id="UP000664701">
    <property type="component" value="Chromosome"/>
</dbReference>
<reference evidence="2 3" key="1">
    <citation type="submission" date="2024-03" db="EMBL/GenBank/DDBJ databases">
        <title>The Genome Sequence of Enterococcus sp. DIV2402.</title>
        <authorList>
            <consortium name="The Broad Institute Genomics Platform"/>
            <consortium name="The Broad Institute Microbial Omics Core"/>
            <consortium name="The Broad Institute Genomic Center for Infectious Diseases"/>
            <person name="Earl A."/>
            <person name="Manson A."/>
            <person name="Gilmore M."/>
            <person name="Schwartman J."/>
            <person name="Shea T."/>
            <person name="Abouelleil A."/>
            <person name="Cao P."/>
            <person name="Chapman S."/>
            <person name="Cusick C."/>
            <person name="Young S."/>
            <person name="Neafsey D."/>
            <person name="Nusbaum C."/>
            <person name="Birren B."/>
        </authorList>
    </citation>
    <scope>NUCLEOTIDE SEQUENCE [LARGE SCALE GENOMIC DNA]</scope>
    <source>
        <strain evidence="2 3">DIV2402</strain>
    </source>
</reference>
<sequence>MGKQTGRIGKLLGPVGKVLRIIPDSTELINKTIEETAPIISKELDSRRENKKLYRDVPEVIELHVTRAKDILEKLGFITQEVLVQPNKKYQNKIDGEVVAIAPKGKTAKIGSLIKLYYVNEQVISESRQRELPDMIGMHVDEAKDFLLNVGLKPVLKLATPHKKYAYTHENIVVDSDPKLDLFHKYVKAGSIIQLYYVNDYVVNQSKKLLAEKTPKTVVPKKSFFFKKKK</sequence>
<proteinExistence type="predicted"/>
<evidence type="ECO:0000313" key="2">
    <source>
        <dbReference type="EMBL" id="WYJ75831.1"/>
    </source>
</evidence>
<dbReference type="RefSeq" id="WP_207941902.1">
    <property type="nucleotide sequence ID" value="NZ_CP147251.1"/>
</dbReference>
<organism evidence="2 3">
    <name type="scientific">Candidatus Enterococcus lowellii</name>
    <dbReference type="NCBI Taxonomy" id="2230877"/>
    <lineage>
        <taxon>Bacteria</taxon>
        <taxon>Bacillati</taxon>
        <taxon>Bacillota</taxon>
        <taxon>Bacilli</taxon>
        <taxon>Lactobacillales</taxon>
        <taxon>Enterococcaceae</taxon>
        <taxon>Enterococcus</taxon>
    </lineage>
</organism>
<dbReference type="SMART" id="SM00740">
    <property type="entry name" value="PASTA"/>
    <property type="match status" value="2"/>
</dbReference>
<gene>
    <name evidence="2" type="ORF">DOK78_000419</name>
</gene>
<feature type="domain" description="PASTA" evidence="1">
    <location>
        <begin position="51"/>
        <end position="120"/>
    </location>
</feature>
<keyword evidence="3" id="KW-1185">Reference proteome</keyword>